<accession>A0A450X262</accession>
<dbReference type="EMBL" id="CAADFL010000922">
    <property type="protein sequence ID" value="VFK23394.1"/>
    <property type="molecule type" value="Genomic_DNA"/>
</dbReference>
<protein>
    <recommendedName>
        <fullName evidence="4">DUF1640 domain-containing protein</fullName>
    </recommendedName>
</protein>
<dbReference type="AlphaFoldDB" id="A0A450X262"/>
<evidence type="ECO:0000313" key="2">
    <source>
        <dbReference type="EMBL" id="VFJ74615.1"/>
    </source>
</evidence>
<keyword evidence="1" id="KW-0812">Transmembrane</keyword>
<feature type="transmembrane region" description="Helical" evidence="1">
    <location>
        <begin position="54"/>
        <end position="77"/>
    </location>
</feature>
<evidence type="ECO:0000256" key="1">
    <source>
        <dbReference type="SAM" id="Phobius"/>
    </source>
</evidence>
<proteinExistence type="predicted"/>
<dbReference type="Gene3D" id="1.20.5.340">
    <property type="match status" value="1"/>
</dbReference>
<sequence length="78" mass="8664">MTTITFDTLEFTRRLTDAGVSREQAEATADAMKEAVSKSDLVNKNDLHELKIDLIKWMIGLLIAQTALLVALFDALAR</sequence>
<keyword evidence="1" id="KW-0472">Membrane</keyword>
<organism evidence="3">
    <name type="scientific">Candidatus Kentrum sp. FM</name>
    <dbReference type="NCBI Taxonomy" id="2126340"/>
    <lineage>
        <taxon>Bacteria</taxon>
        <taxon>Pseudomonadati</taxon>
        <taxon>Pseudomonadota</taxon>
        <taxon>Gammaproteobacteria</taxon>
        <taxon>Candidatus Kentrum</taxon>
    </lineage>
</organism>
<keyword evidence="1" id="KW-1133">Transmembrane helix</keyword>
<reference evidence="3" key="1">
    <citation type="submission" date="2019-02" db="EMBL/GenBank/DDBJ databases">
        <authorList>
            <person name="Gruber-Vodicka R. H."/>
            <person name="Seah K. B. B."/>
        </authorList>
    </citation>
    <scope>NUCLEOTIDE SEQUENCE</scope>
    <source>
        <strain evidence="3">BECK_BZ164</strain>
        <strain evidence="2">BECK_BZ165</strain>
    </source>
</reference>
<dbReference type="EMBL" id="CAADFA010000800">
    <property type="protein sequence ID" value="VFJ74615.1"/>
    <property type="molecule type" value="Genomic_DNA"/>
</dbReference>
<gene>
    <name evidence="3" type="ORF">BECKFM1743B_GA0114221_109223</name>
    <name evidence="2" type="ORF">BECKFM1743C_GA0114222_108003</name>
</gene>
<evidence type="ECO:0000313" key="3">
    <source>
        <dbReference type="EMBL" id="VFK23394.1"/>
    </source>
</evidence>
<evidence type="ECO:0008006" key="4">
    <source>
        <dbReference type="Google" id="ProtNLM"/>
    </source>
</evidence>
<name>A0A450X262_9GAMM</name>